<name>A0A815XSZ1_9BILA</name>
<evidence type="ECO:0000313" key="1">
    <source>
        <dbReference type="EMBL" id="CAF1561381.1"/>
    </source>
</evidence>
<comment type="caution">
    <text evidence="1">The sequence shown here is derived from an EMBL/GenBank/DDBJ whole genome shotgun (WGS) entry which is preliminary data.</text>
</comment>
<dbReference type="EMBL" id="CAJNOM010005602">
    <property type="protein sequence ID" value="CAF1664918.1"/>
    <property type="molecule type" value="Genomic_DNA"/>
</dbReference>
<accession>A0A815XSZ1</accession>
<organism evidence="1 4">
    <name type="scientific">Adineta steineri</name>
    <dbReference type="NCBI Taxonomy" id="433720"/>
    <lineage>
        <taxon>Eukaryota</taxon>
        <taxon>Metazoa</taxon>
        <taxon>Spiralia</taxon>
        <taxon>Gnathifera</taxon>
        <taxon>Rotifera</taxon>
        <taxon>Eurotatoria</taxon>
        <taxon>Bdelloidea</taxon>
        <taxon>Adinetida</taxon>
        <taxon>Adinetidae</taxon>
        <taxon>Adineta</taxon>
    </lineage>
</organism>
<proteinExistence type="predicted"/>
<protein>
    <submittedName>
        <fullName evidence="1">Uncharacterized protein</fullName>
    </submittedName>
</protein>
<evidence type="ECO:0000313" key="3">
    <source>
        <dbReference type="Proteomes" id="UP000663832"/>
    </source>
</evidence>
<dbReference type="Proteomes" id="UP000663832">
    <property type="component" value="Unassembled WGS sequence"/>
</dbReference>
<keyword evidence="3" id="KW-1185">Reference proteome</keyword>
<gene>
    <name evidence="1" type="ORF">BJG266_LOCUS46979</name>
    <name evidence="2" type="ORF">QVE165_LOCUS64018</name>
</gene>
<dbReference type="OrthoDB" id="9986700at2759"/>
<dbReference type="EMBL" id="CAJNOI010005197">
    <property type="protein sequence ID" value="CAF1561381.1"/>
    <property type="molecule type" value="Genomic_DNA"/>
</dbReference>
<dbReference type="Proteomes" id="UP000663877">
    <property type="component" value="Unassembled WGS sequence"/>
</dbReference>
<dbReference type="AlphaFoldDB" id="A0A815XSZ1"/>
<evidence type="ECO:0000313" key="4">
    <source>
        <dbReference type="Proteomes" id="UP000663877"/>
    </source>
</evidence>
<evidence type="ECO:0000313" key="2">
    <source>
        <dbReference type="EMBL" id="CAF1664918.1"/>
    </source>
</evidence>
<sequence length="318" mass="36916">MAGQEFSLRNANASVIELISGEEALNELKQVDDYFNNFSRFDLESRLKSSTATLDDYIASFTQRIVNWNEKQKQCIGNYIDYINTKCIDQLQLLVLPARISVVLTDGKDQSDDAHCRNNNVIVLPQHIVIMTDSKRETFIHELFHIWSRQKTNMKIRDELYASIGYHRIPIDYQSELPSDLSEMKITNPDAPFVMKYFINLKRKNHQKNKICKCTPIIHASRPFKSKYSTSMFDYLVATTIVLDEETYEPKQPLEYLPYDQAANFYAQIGNNTGYIMHPEEILADNFVLWMIATKNPSRLRTPTVVHNMNDIIVRSVK</sequence>
<reference evidence="1" key="1">
    <citation type="submission" date="2021-02" db="EMBL/GenBank/DDBJ databases">
        <authorList>
            <person name="Nowell W R."/>
        </authorList>
    </citation>
    <scope>NUCLEOTIDE SEQUENCE</scope>
</reference>